<evidence type="ECO:0000313" key="10">
    <source>
        <dbReference type="Proteomes" id="UP001183176"/>
    </source>
</evidence>
<accession>A0ABU2J9Y6</accession>
<dbReference type="InterPro" id="IPR029038">
    <property type="entry name" value="MetRS_Zn"/>
</dbReference>
<dbReference type="InterPro" id="IPR023458">
    <property type="entry name" value="Met-tRNA_ligase_1"/>
</dbReference>
<keyword evidence="5 7" id="KW-0030">Aminoacyl-tRNA synthetase</keyword>
<organism evidence="9 10">
    <name type="scientific">Jatrophihabitans lederbergiae</name>
    <dbReference type="NCBI Taxonomy" id="3075547"/>
    <lineage>
        <taxon>Bacteria</taxon>
        <taxon>Bacillati</taxon>
        <taxon>Actinomycetota</taxon>
        <taxon>Actinomycetes</taxon>
        <taxon>Jatrophihabitantales</taxon>
        <taxon>Jatrophihabitantaceae</taxon>
        <taxon>Jatrophihabitans</taxon>
    </lineage>
</organism>
<keyword evidence="2 7" id="KW-0547">Nucleotide-binding</keyword>
<evidence type="ECO:0000313" key="9">
    <source>
        <dbReference type="EMBL" id="MDT0261444.1"/>
    </source>
</evidence>
<evidence type="ECO:0000256" key="6">
    <source>
        <dbReference type="ARBA" id="ARBA00047364"/>
    </source>
</evidence>
<dbReference type="InterPro" id="IPR001412">
    <property type="entry name" value="aa-tRNA-synth_I_CS"/>
</dbReference>
<evidence type="ECO:0000256" key="1">
    <source>
        <dbReference type="ARBA" id="ARBA00022598"/>
    </source>
</evidence>
<dbReference type="SUPFAM" id="SSF52374">
    <property type="entry name" value="Nucleotidylyl transferase"/>
    <property type="match status" value="1"/>
</dbReference>
<comment type="similarity">
    <text evidence="7">Belongs to the class-I aminoacyl-tRNA synthetase family.</text>
</comment>
<comment type="catalytic activity">
    <reaction evidence="6">
        <text>tRNA(Met) + L-methionine + ATP = L-methionyl-tRNA(Met) + AMP + diphosphate</text>
        <dbReference type="Rhea" id="RHEA:13481"/>
        <dbReference type="Rhea" id="RHEA-COMP:9667"/>
        <dbReference type="Rhea" id="RHEA-COMP:9698"/>
        <dbReference type="ChEBI" id="CHEBI:30616"/>
        <dbReference type="ChEBI" id="CHEBI:33019"/>
        <dbReference type="ChEBI" id="CHEBI:57844"/>
        <dbReference type="ChEBI" id="CHEBI:78442"/>
        <dbReference type="ChEBI" id="CHEBI:78530"/>
        <dbReference type="ChEBI" id="CHEBI:456215"/>
        <dbReference type="EC" id="6.1.1.10"/>
    </reaction>
</comment>
<dbReference type="PROSITE" id="PS00178">
    <property type="entry name" value="AA_TRNA_LIGASE_I"/>
    <property type="match status" value="1"/>
</dbReference>
<evidence type="ECO:0000256" key="2">
    <source>
        <dbReference type="ARBA" id="ARBA00022741"/>
    </source>
</evidence>
<evidence type="ECO:0000256" key="5">
    <source>
        <dbReference type="ARBA" id="ARBA00023146"/>
    </source>
</evidence>
<gene>
    <name evidence="9" type="ORF">RM423_08550</name>
</gene>
<dbReference type="PANTHER" id="PTHR45765">
    <property type="entry name" value="METHIONINE--TRNA LIGASE"/>
    <property type="match status" value="1"/>
</dbReference>
<keyword evidence="10" id="KW-1185">Reference proteome</keyword>
<dbReference type="InterPro" id="IPR014729">
    <property type="entry name" value="Rossmann-like_a/b/a_fold"/>
</dbReference>
<keyword evidence="3 7" id="KW-0067">ATP-binding</keyword>
<dbReference type="Gene3D" id="2.20.28.20">
    <property type="entry name" value="Methionyl-tRNA synthetase, Zn-domain"/>
    <property type="match status" value="1"/>
</dbReference>
<name>A0ABU2J9Y6_9ACTN</name>
<comment type="caution">
    <text evidence="9">The sequence shown here is derived from an EMBL/GenBank/DDBJ whole genome shotgun (WGS) entry which is preliminary data.</text>
</comment>
<keyword evidence="4 7" id="KW-0648">Protein biosynthesis</keyword>
<evidence type="ECO:0000256" key="4">
    <source>
        <dbReference type="ARBA" id="ARBA00022917"/>
    </source>
</evidence>
<reference evidence="10" key="1">
    <citation type="submission" date="2023-07" db="EMBL/GenBank/DDBJ databases">
        <title>30 novel species of actinomycetes from the DSMZ collection.</title>
        <authorList>
            <person name="Nouioui I."/>
        </authorList>
    </citation>
    <scope>NUCLEOTIDE SEQUENCE [LARGE SCALE GENOMIC DNA]</scope>
    <source>
        <strain evidence="10">DSM 44399</strain>
    </source>
</reference>
<protein>
    <submittedName>
        <fullName evidence="9">Class I tRNA ligase family protein</fullName>
    </submittedName>
</protein>
<evidence type="ECO:0000256" key="3">
    <source>
        <dbReference type="ARBA" id="ARBA00022840"/>
    </source>
</evidence>
<evidence type="ECO:0000259" key="8">
    <source>
        <dbReference type="Pfam" id="PF09334"/>
    </source>
</evidence>
<proteinExistence type="inferred from homology"/>
<sequence length="520" mass="57339">MTRYIVTAAPPNPNGDLHLGHLSGPFLGADVQARYLQGQGHSVLHVSYIDEHSCYVPRRARELGADPYETARALGTRIEQTLALGHMLPGFVGRPHRGAHHDLLVTRHFSQLWDRGCLQVAEDDVYWCSTCEHYLYEAEMRGSCHHCGAASDGFYCEECGRPQTSGQLREAYCTTCGSIPTLRRHRRIFFPLDKYRHTLTDYFRDRPLRPRLRQYLDLMLSEPLPATPISRIGEYGIGVPLEEWAGHYLDTWFSGYFGYLAAAELAARTSGHETPDWADDEAQVLEFFGFDCSFSHAVLWTALAMALGTVPTPAQLNTNEFYRLEGAKFSTSRGHAIWGGEFLTTVPADSLRFHLCLTGPETKQTNFSRRAFADTTRDVLVGGLQCLLARFDDATLAPTPGATDAELLERVDSWRSEVGASLEPAHFSPAAAAESIRCHVTDASLAALVDSAGGSARLTALRQIAGLAHPLMPGWTNDVLTAIDPAYPQLAAFSTSPGRTPYRLTVGATPIEIRSLALDE</sequence>
<keyword evidence="1 7" id="KW-0436">Ligase</keyword>
<dbReference type="PANTHER" id="PTHR45765:SF1">
    <property type="entry name" value="METHIONINE--TRNA LIGASE, CYTOPLASMIC"/>
    <property type="match status" value="1"/>
</dbReference>
<dbReference type="Gene3D" id="3.40.50.620">
    <property type="entry name" value="HUPs"/>
    <property type="match status" value="1"/>
</dbReference>
<dbReference type="EMBL" id="JAVREH010000008">
    <property type="protein sequence ID" value="MDT0261444.1"/>
    <property type="molecule type" value="Genomic_DNA"/>
</dbReference>
<dbReference type="RefSeq" id="WP_311422600.1">
    <property type="nucleotide sequence ID" value="NZ_JAVREH010000008.1"/>
</dbReference>
<dbReference type="InterPro" id="IPR015413">
    <property type="entry name" value="Methionyl/Leucyl_tRNA_Synth"/>
</dbReference>
<feature type="domain" description="Methionyl/Leucyl tRNA synthetase" evidence="8">
    <location>
        <begin position="4"/>
        <end position="390"/>
    </location>
</feature>
<dbReference type="Pfam" id="PF09334">
    <property type="entry name" value="tRNA-synt_1g"/>
    <property type="match status" value="1"/>
</dbReference>
<dbReference type="Proteomes" id="UP001183176">
    <property type="component" value="Unassembled WGS sequence"/>
</dbReference>
<evidence type="ECO:0000256" key="7">
    <source>
        <dbReference type="RuleBase" id="RU363039"/>
    </source>
</evidence>
<dbReference type="GO" id="GO:0016874">
    <property type="term" value="F:ligase activity"/>
    <property type="evidence" value="ECO:0007669"/>
    <property type="project" value="UniProtKB-KW"/>
</dbReference>